<reference evidence="1" key="1">
    <citation type="submission" date="2023-04" db="EMBL/GenBank/DDBJ databases">
        <title>A chromosome-level genome assembly of the parasitoid wasp Eretmocerus hayati.</title>
        <authorList>
            <person name="Zhong Y."/>
            <person name="Liu S."/>
            <person name="Liu Y."/>
        </authorList>
    </citation>
    <scope>NUCLEOTIDE SEQUENCE</scope>
    <source>
        <strain evidence="1">ZJU_SS_LIU_2023</strain>
    </source>
</reference>
<sequence>TFQTDETFLEIDEIIENLYNYPIIDVSRIDPSESMTIQIGCEDDEVSAADSSDHSLQMCTCLDIYLPGTSSSSSYCSVHSSSNSDASPPSDGSEIQKEKSDTTCSESGKKFAAKCNLKMHTESHTAIQVFICQKCGREFKTKHNRDNHVKLDACDEIHSCQICSKPFNSLSSLQLHVRGHNEEKLLSCGICGREFSRKGNLNTHLRLHRGEKPFSCGVCGKHFNQRSKLHTHLRVHTGERPFPCWICNKNFSSKENRIRHVKSHTKDIPFSCSICGKRIESELDLKLHSKAHERQQENRDSASTGLGRSSTANEYDGVSRSQDSPQVNPGSSNQPESHNDQTICELSLVCPFCDKKFFNSHILLRHVENRSCLKSFICTVCDMVFKRKYNLKLHESLHRNGHSSPCPTCGKCYNRRNDAQRICLCSMIRDDSSANLDTGTTTDQDEQQHHQGYEDSSQEPGTPTLGPGHHGSIDVLSRVLETDLDVVSCNAATRRQLESITDDICSSFYDKCGNSINNNKNFESE</sequence>
<gene>
    <name evidence="1" type="ORF">QAD02_010866</name>
</gene>
<name>A0ACC2NV46_9HYME</name>
<feature type="non-terminal residue" evidence="1">
    <location>
        <position position="1"/>
    </location>
</feature>
<protein>
    <submittedName>
        <fullName evidence="1">Uncharacterized protein</fullName>
    </submittedName>
</protein>
<dbReference type="EMBL" id="CM056742">
    <property type="protein sequence ID" value="KAJ8675080.1"/>
    <property type="molecule type" value="Genomic_DNA"/>
</dbReference>
<keyword evidence="2" id="KW-1185">Reference proteome</keyword>
<dbReference type="Proteomes" id="UP001239111">
    <property type="component" value="Chromosome 2"/>
</dbReference>
<evidence type="ECO:0000313" key="1">
    <source>
        <dbReference type="EMBL" id="KAJ8675080.1"/>
    </source>
</evidence>
<accession>A0ACC2NV46</accession>
<evidence type="ECO:0000313" key="2">
    <source>
        <dbReference type="Proteomes" id="UP001239111"/>
    </source>
</evidence>
<proteinExistence type="predicted"/>
<comment type="caution">
    <text evidence="1">The sequence shown here is derived from an EMBL/GenBank/DDBJ whole genome shotgun (WGS) entry which is preliminary data.</text>
</comment>
<organism evidence="1 2">
    <name type="scientific">Eretmocerus hayati</name>
    <dbReference type="NCBI Taxonomy" id="131215"/>
    <lineage>
        <taxon>Eukaryota</taxon>
        <taxon>Metazoa</taxon>
        <taxon>Ecdysozoa</taxon>
        <taxon>Arthropoda</taxon>
        <taxon>Hexapoda</taxon>
        <taxon>Insecta</taxon>
        <taxon>Pterygota</taxon>
        <taxon>Neoptera</taxon>
        <taxon>Endopterygota</taxon>
        <taxon>Hymenoptera</taxon>
        <taxon>Apocrita</taxon>
        <taxon>Proctotrupomorpha</taxon>
        <taxon>Chalcidoidea</taxon>
        <taxon>Aphelinidae</taxon>
        <taxon>Aphelininae</taxon>
        <taxon>Eretmocerus</taxon>
    </lineage>
</organism>